<dbReference type="EMBL" id="ACDP02000020">
    <property type="protein sequence ID" value="EEO27813.1"/>
    <property type="molecule type" value="Genomic_DNA"/>
</dbReference>
<dbReference type="PROSITE" id="PS50012">
    <property type="entry name" value="RCC1_3"/>
    <property type="match status" value="5"/>
</dbReference>
<dbReference type="InterPro" id="IPR051210">
    <property type="entry name" value="Ub_ligase/GEF_domain"/>
</dbReference>
<dbReference type="PROSITE" id="PS51257">
    <property type="entry name" value="PROKAR_LIPOPROTEIN"/>
    <property type="match status" value="1"/>
</dbReference>
<dbReference type="AlphaFoldDB" id="C3X3M7"/>
<organism evidence="2 3">
    <name type="scientific">Oxalobacter paraformigenes</name>
    <dbReference type="NCBI Taxonomy" id="556268"/>
    <lineage>
        <taxon>Bacteria</taxon>
        <taxon>Pseudomonadati</taxon>
        <taxon>Pseudomonadota</taxon>
        <taxon>Betaproteobacteria</taxon>
        <taxon>Burkholderiales</taxon>
        <taxon>Oxalobacteraceae</taxon>
        <taxon>Oxalobacter</taxon>
    </lineage>
</organism>
<reference evidence="2" key="1">
    <citation type="submission" date="2011-10" db="EMBL/GenBank/DDBJ databases">
        <title>The Genome Sequence of Oxalobacter formigenes HOxBLS.</title>
        <authorList>
            <consortium name="The Broad Institute Genome Sequencing Platform"/>
            <person name="Earl A."/>
            <person name="Ward D."/>
            <person name="Feldgarden M."/>
            <person name="Gevers D."/>
            <person name="Allison M.J."/>
            <person name="Humphrey S."/>
            <person name="Young S.K."/>
            <person name="Zeng Q."/>
            <person name="Gargeya S."/>
            <person name="Fitzgerald M."/>
            <person name="Haas B."/>
            <person name="Abouelleil A."/>
            <person name="Alvarado L."/>
            <person name="Arachchi H.M."/>
            <person name="Berlin A."/>
            <person name="Brown A."/>
            <person name="Chapman S.B."/>
            <person name="Chen Z."/>
            <person name="Dunbar C."/>
            <person name="Freedman E."/>
            <person name="Gearin G."/>
            <person name="Goldberg J."/>
            <person name="Griggs A."/>
            <person name="Gujja S."/>
            <person name="Heiman D."/>
            <person name="Howarth C."/>
            <person name="Larson L."/>
            <person name="Lui A."/>
            <person name="MacDonald P.J.P."/>
            <person name="Montmayeur A."/>
            <person name="Murphy C."/>
            <person name="Neiman D."/>
            <person name="Pearson M."/>
            <person name="Priest M."/>
            <person name="Roberts A."/>
            <person name="Saif S."/>
            <person name="Shea T."/>
            <person name="Shenoy N."/>
            <person name="Sisk P."/>
            <person name="Stolte C."/>
            <person name="Sykes S."/>
            <person name="Wortman J."/>
            <person name="Nusbaum C."/>
            <person name="Birren B."/>
        </authorList>
    </citation>
    <scope>NUCLEOTIDE SEQUENCE [LARGE SCALE GENOMIC DNA]</scope>
    <source>
        <strain evidence="2">HOxBLS</strain>
    </source>
</reference>
<dbReference type="InterPro" id="IPR000408">
    <property type="entry name" value="Reg_chr_condens"/>
</dbReference>
<dbReference type="PRINTS" id="PR00633">
    <property type="entry name" value="RCCNDNSATION"/>
</dbReference>
<keyword evidence="3" id="KW-1185">Reference proteome</keyword>
<dbReference type="HOGENOM" id="CLU_005210_8_1_4"/>
<name>C3X3M7_9BURK</name>
<dbReference type="PROSITE" id="PS00626">
    <property type="entry name" value="RCC1_2"/>
    <property type="match status" value="2"/>
</dbReference>
<dbReference type="Gene3D" id="2.130.10.30">
    <property type="entry name" value="Regulator of chromosome condensation 1/beta-lactamase-inhibitor protein II"/>
    <property type="match status" value="2"/>
</dbReference>
<comment type="caution">
    <text evidence="2">The sequence shown here is derived from an EMBL/GenBank/DDBJ whole genome shotgun (WGS) entry which is preliminary data.</text>
</comment>
<dbReference type="SUPFAM" id="SSF50985">
    <property type="entry name" value="RCC1/BLIP-II"/>
    <property type="match status" value="1"/>
</dbReference>
<keyword evidence="1" id="KW-0677">Repeat</keyword>
<dbReference type="Pfam" id="PF13540">
    <property type="entry name" value="RCC1_2"/>
    <property type="match status" value="2"/>
</dbReference>
<dbReference type="PANTHER" id="PTHR22870">
    <property type="entry name" value="REGULATOR OF CHROMOSOME CONDENSATION"/>
    <property type="match status" value="1"/>
</dbReference>
<proteinExistence type="predicted"/>
<sequence length="389" mass="41556">MRNRLLLSIAFAVACVLVFILFFWKTTDGDLPDAAGHPAITRDTRLAAGLKHSLYIDGKGQLWTWGDSRYRNRPSAVPVKVADNACAVAAGDASATSFYIACDGTLYGWGDSEVGQIGLFSETPVIEPMPILSGITGISPGHDTPFAIDTASILWTWGKVSPSRGEDVPGEETGEPIAEPRKVMELVQRVSSSATHTLALREDRSLWVWGTNDSGALATGSHTAQNRPYKADIAALQSKPIVKLATKNHASFAITEDGSLYAWGYANASLPGKENAALPPKTLPVKVDFIDRVADIALGEESALILKKDGSVWAYGAGPVVQTAKTGWTKPVHLMDDAVEIACGPRHALVLKKDGSLWSWGDNEAGQLGDGTTGNRAEPVRIRFPKPAS</sequence>
<evidence type="ECO:0000313" key="3">
    <source>
        <dbReference type="Proteomes" id="UP000003973"/>
    </source>
</evidence>
<evidence type="ECO:0000313" key="2">
    <source>
        <dbReference type="EMBL" id="EEO27813.1"/>
    </source>
</evidence>
<dbReference type="RefSeq" id="WP_005877051.1">
    <property type="nucleotide sequence ID" value="NZ_CABMNL010000001.1"/>
</dbReference>
<protein>
    <submittedName>
        <fullName evidence="2">Uncharacterized protein</fullName>
    </submittedName>
</protein>
<accession>C3X3M7</accession>
<gene>
    <name evidence="2" type="ORF">OFAG_00966</name>
</gene>
<dbReference type="Proteomes" id="UP000003973">
    <property type="component" value="Unassembled WGS sequence"/>
</dbReference>
<dbReference type="PANTHER" id="PTHR22870:SF408">
    <property type="entry name" value="OS09G0560450 PROTEIN"/>
    <property type="match status" value="1"/>
</dbReference>
<evidence type="ECO:0000256" key="1">
    <source>
        <dbReference type="ARBA" id="ARBA00022737"/>
    </source>
</evidence>
<dbReference type="InterPro" id="IPR009091">
    <property type="entry name" value="RCC1/BLIP-II"/>
</dbReference>
<dbReference type="eggNOG" id="COG5184">
    <property type="taxonomic scope" value="Bacteria"/>
</dbReference>